<dbReference type="SUPFAM" id="SSF46689">
    <property type="entry name" value="Homeodomain-like"/>
    <property type="match status" value="1"/>
</dbReference>
<name>A0A2T7UJE8_9RHOB</name>
<feature type="domain" description="HTH tetR-type" evidence="5">
    <location>
        <begin position="17"/>
        <end position="77"/>
    </location>
</feature>
<dbReference type="PANTHER" id="PTHR30055">
    <property type="entry name" value="HTH-TYPE TRANSCRIPTIONAL REGULATOR RUTR"/>
    <property type="match status" value="1"/>
</dbReference>
<keyword evidence="2 4" id="KW-0238">DNA-binding</keyword>
<dbReference type="GO" id="GO:0000976">
    <property type="term" value="F:transcription cis-regulatory region binding"/>
    <property type="evidence" value="ECO:0007669"/>
    <property type="project" value="TreeGrafter"/>
</dbReference>
<dbReference type="InterPro" id="IPR050109">
    <property type="entry name" value="HTH-type_TetR-like_transc_reg"/>
</dbReference>
<keyword evidence="3" id="KW-0804">Transcription</keyword>
<dbReference type="PANTHER" id="PTHR30055:SF234">
    <property type="entry name" value="HTH-TYPE TRANSCRIPTIONAL REGULATOR BETI"/>
    <property type="match status" value="1"/>
</dbReference>
<evidence type="ECO:0000313" key="7">
    <source>
        <dbReference type="Proteomes" id="UP000244810"/>
    </source>
</evidence>
<keyword evidence="7" id="KW-1185">Reference proteome</keyword>
<dbReference type="InterPro" id="IPR001647">
    <property type="entry name" value="HTH_TetR"/>
</dbReference>
<comment type="caution">
    <text evidence="6">The sequence shown here is derived from an EMBL/GenBank/DDBJ whole genome shotgun (WGS) entry which is preliminary data.</text>
</comment>
<evidence type="ECO:0000256" key="2">
    <source>
        <dbReference type="ARBA" id="ARBA00023125"/>
    </source>
</evidence>
<dbReference type="AlphaFoldDB" id="A0A2T7UJE8"/>
<gene>
    <name evidence="6" type="ORF">DDE23_24690</name>
</gene>
<evidence type="ECO:0000256" key="3">
    <source>
        <dbReference type="ARBA" id="ARBA00023163"/>
    </source>
</evidence>
<protein>
    <recommendedName>
        <fullName evidence="5">HTH tetR-type domain-containing protein</fullName>
    </recommendedName>
</protein>
<dbReference type="RefSeq" id="WP_107755212.1">
    <property type="nucleotide sequence ID" value="NZ_QBKF01000025.1"/>
</dbReference>
<dbReference type="Proteomes" id="UP000244810">
    <property type="component" value="Unassembled WGS sequence"/>
</dbReference>
<dbReference type="PROSITE" id="PS50977">
    <property type="entry name" value="HTH_TETR_2"/>
    <property type="match status" value="1"/>
</dbReference>
<sequence length="208" mass="23455">MPPSNPPRRRTQAERRERSLGAILDVATEILAREGYANFSSSRVAAQAGLSRGALEHYFPRRLELVAATCQHAMDQAVDETRRFAAGPERQEDPVSTFLAASEQFFFNPAYAAQIEILIASRADPDLAQVVFPIISDARRKLDEIWTQILTESGHSREAARRFVELSLHLMRGMFMVDTWLPYDMDRQRVIEDWRRIAPAALAAALTG</sequence>
<organism evidence="6 7">
    <name type="scientific">Pararhodobacter aggregans</name>
    <dbReference type="NCBI Taxonomy" id="404875"/>
    <lineage>
        <taxon>Bacteria</taxon>
        <taxon>Pseudomonadati</taxon>
        <taxon>Pseudomonadota</taxon>
        <taxon>Alphaproteobacteria</taxon>
        <taxon>Rhodobacterales</taxon>
        <taxon>Paracoccaceae</taxon>
        <taxon>Pararhodobacter</taxon>
    </lineage>
</organism>
<feature type="DNA-binding region" description="H-T-H motif" evidence="4">
    <location>
        <begin position="40"/>
        <end position="59"/>
    </location>
</feature>
<dbReference type="GO" id="GO:0003700">
    <property type="term" value="F:DNA-binding transcription factor activity"/>
    <property type="evidence" value="ECO:0007669"/>
    <property type="project" value="TreeGrafter"/>
</dbReference>
<proteinExistence type="predicted"/>
<dbReference type="InterPro" id="IPR009057">
    <property type="entry name" value="Homeodomain-like_sf"/>
</dbReference>
<evidence type="ECO:0000259" key="5">
    <source>
        <dbReference type="PROSITE" id="PS50977"/>
    </source>
</evidence>
<dbReference type="EMBL" id="QDDR01000026">
    <property type="protein sequence ID" value="PVE44796.1"/>
    <property type="molecule type" value="Genomic_DNA"/>
</dbReference>
<evidence type="ECO:0000256" key="4">
    <source>
        <dbReference type="PROSITE-ProRule" id="PRU00335"/>
    </source>
</evidence>
<reference evidence="6 7" key="1">
    <citation type="journal article" date="2011" name="Syst. Appl. Microbiol.">
        <title>Defluviimonas denitrificans gen. nov., sp. nov., and Pararhodobacter aggregans gen. nov., sp. nov., non-phototrophic Rhodobacteraceae from the biofilter of a marine aquaculture.</title>
        <authorList>
            <person name="Foesel B.U."/>
            <person name="Drake H.L."/>
            <person name="Schramm A."/>
        </authorList>
    </citation>
    <scope>NUCLEOTIDE SEQUENCE [LARGE SCALE GENOMIC DNA]</scope>
    <source>
        <strain evidence="6 7">D1-19</strain>
    </source>
</reference>
<keyword evidence="1" id="KW-0805">Transcription regulation</keyword>
<evidence type="ECO:0000313" key="6">
    <source>
        <dbReference type="EMBL" id="PVE44796.1"/>
    </source>
</evidence>
<dbReference type="PRINTS" id="PR00455">
    <property type="entry name" value="HTHTETR"/>
</dbReference>
<evidence type="ECO:0000256" key="1">
    <source>
        <dbReference type="ARBA" id="ARBA00023015"/>
    </source>
</evidence>
<dbReference type="Gene3D" id="1.10.357.10">
    <property type="entry name" value="Tetracycline Repressor, domain 2"/>
    <property type="match status" value="1"/>
</dbReference>
<accession>A0A2T7UJE8</accession>
<dbReference type="Pfam" id="PF00440">
    <property type="entry name" value="TetR_N"/>
    <property type="match status" value="1"/>
</dbReference>
<dbReference type="OrthoDB" id="9805134at2"/>